<sequence>MFARASNQQEGSCRYQEGNQRVYHSSRTIFKENIIRKFTVS</sequence>
<organism evidence="1 2">
    <name type="scientific">Nezara viridula</name>
    <name type="common">Southern green stink bug</name>
    <name type="synonym">Cimex viridulus</name>
    <dbReference type="NCBI Taxonomy" id="85310"/>
    <lineage>
        <taxon>Eukaryota</taxon>
        <taxon>Metazoa</taxon>
        <taxon>Ecdysozoa</taxon>
        <taxon>Arthropoda</taxon>
        <taxon>Hexapoda</taxon>
        <taxon>Insecta</taxon>
        <taxon>Pterygota</taxon>
        <taxon>Neoptera</taxon>
        <taxon>Paraneoptera</taxon>
        <taxon>Hemiptera</taxon>
        <taxon>Heteroptera</taxon>
        <taxon>Panheteroptera</taxon>
        <taxon>Pentatomomorpha</taxon>
        <taxon>Pentatomoidea</taxon>
        <taxon>Pentatomidae</taxon>
        <taxon>Pentatominae</taxon>
        <taxon>Nezara</taxon>
    </lineage>
</organism>
<protein>
    <submittedName>
        <fullName evidence="1">Uncharacterized protein</fullName>
    </submittedName>
</protein>
<dbReference type="AlphaFoldDB" id="A0A9P0H6P9"/>
<dbReference type="Proteomes" id="UP001152798">
    <property type="component" value="Chromosome 3"/>
</dbReference>
<gene>
    <name evidence="1" type="ORF">NEZAVI_LOCUS6494</name>
</gene>
<name>A0A9P0H6P9_NEZVI</name>
<accession>A0A9P0H6P9</accession>
<proteinExistence type="predicted"/>
<evidence type="ECO:0000313" key="2">
    <source>
        <dbReference type="Proteomes" id="UP001152798"/>
    </source>
</evidence>
<evidence type="ECO:0000313" key="1">
    <source>
        <dbReference type="EMBL" id="CAH1396419.1"/>
    </source>
</evidence>
<reference evidence="1" key="1">
    <citation type="submission" date="2022-01" db="EMBL/GenBank/DDBJ databases">
        <authorList>
            <person name="King R."/>
        </authorList>
    </citation>
    <scope>NUCLEOTIDE SEQUENCE</scope>
</reference>
<dbReference type="EMBL" id="OV725079">
    <property type="protein sequence ID" value="CAH1396419.1"/>
    <property type="molecule type" value="Genomic_DNA"/>
</dbReference>
<keyword evidence="2" id="KW-1185">Reference proteome</keyword>